<dbReference type="AlphaFoldDB" id="A0AAD6Z3V2"/>
<evidence type="ECO:0000313" key="3">
    <source>
        <dbReference type="Proteomes" id="UP001218218"/>
    </source>
</evidence>
<feature type="domain" description="F-box" evidence="1">
    <location>
        <begin position="72"/>
        <end position="100"/>
    </location>
</feature>
<dbReference type="Proteomes" id="UP001218218">
    <property type="component" value="Unassembled WGS sequence"/>
</dbReference>
<name>A0AAD6Z3V2_9AGAR</name>
<dbReference type="InterPro" id="IPR036047">
    <property type="entry name" value="F-box-like_dom_sf"/>
</dbReference>
<gene>
    <name evidence="2" type="ORF">DFH08DRAFT_944805</name>
</gene>
<dbReference type="EMBL" id="JARIHO010000091">
    <property type="protein sequence ID" value="KAJ7306829.1"/>
    <property type="molecule type" value="Genomic_DNA"/>
</dbReference>
<keyword evidence="3" id="KW-1185">Reference proteome</keyword>
<protein>
    <recommendedName>
        <fullName evidence="1">F-box domain-containing protein</fullName>
    </recommendedName>
</protein>
<dbReference type="Pfam" id="PF00646">
    <property type="entry name" value="F-box"/>
    <property type="match status" value="1"/>
</dbReference>
<evidence type="ECO:0000313" key="2">
    <source>
        <dbReference type="EMBL" id="KAJ7306829.1"/>
    </source>
</evidence>
<organism evidence="2 3">
    <name type="scientific">Mycena albidolilacea</name>
    <dbReference type="NCBI Taxonomy" id="1033008"/>
    <lineage>
        <taxon>Eukaryota</taxon>
        <taxon>Fungi</taxon>
        <taxon>Dikarya</taxon>
        <taxon>Basidiomycota</taxon>
        <taxon>Agaricomycotina</taxon>
        <taxon>Agaricomycetes</taxon>
        <taxon>Agaricomycetidae</taxon>
        <taxon>Agaricales</taxon>
        <taxon>Marasmiineae</taxon>
        <taxon>Mycenaceae</taxon>
        <taxon>Mycena</taxon>
    </lineage>
</organism>
<comment type="caution">
    <text evidence="2">The sequence shown here is derived from an EMBL/GenBank/DDBJ whole genome shotgun (WGS) entry which is preliminary data.</text>
</comment>
<reference evidence="2" key="1">
    <citation type="submission" date="2023-03" db="EMBL/GenBank/DDBJ databases">
        <title>Massive genome expansion in bonnet fungi (Mycena s.s.) driven by repeated elements and novel gene families across ecological guilds.</title>
        <authorList>
            <consortium name="Lawrence Berkeley National Laboratory"/>
            <person name="Harder C.B."/>
            <person name="Miyauchi S."/>
            <person name="Viragh M."/>
            <person name="Kuo A."/>
            <person name="Thoen E."/>
            <person name="Andreopoulos B."/>
            <person name="Lu D."/>
            <person name="Skrede I."/>
            <person name="Drula E."/>
            <person name="Henrissat B."/>
            <person name="Morin E."/>
            <person name="Kohler A."/>
            <person name="Barry K."/>
            <person name="LaButti K."/>
            <person name="Morin E."/>
            <person name="Salamov A."/>
            <person name="Lipzen A."/>
            <person name="Mereny Z."/>
            <person name="Hegedus B."/>
            <person name="Baldrian P."/>
            <person name="Stursova M."/>
            <person name="Weitz H."/>
            <person name="Taylor A."/>
            <person name="Grigoriev I.V."/>
            <person name="Nagy L.G."/>
            <person name="Martin F."/>
            <person name="Kauserud H."/>
        </authorList>
    </citation>
    <scope>NUCLEOTIDE SEQUENCE</scope>
    <source>
        <strain evidence="2">CBHHK002</strain>
    </source>
</reference>
<evidence type="ECO:0000259" key="1">
    <source>
        <dbReference type="Pfam" id="PF00646"/>
    </source>
</evidence>
<sequence length="292" mass="32506">MTCYLEQLTGWWHWLFIRQMAEKTATDNDSESTMKVVEEERSAVYVTSLIGIPAFTLTTISTARDCVISTQDLLELILSHLPTRDLLVTTPLVSKTWLALTLTPALQRALFFQPDTLSTPLQNSLLAEIFPPFVTPGPRDENTWKWPGTARAIRAIPWSKAPDAFKREDASWLRVLVKQPSAQTLILEETCFGQSGNAHRQAVVNGLSLRMGDLYDLAVPYSDCAIGCTFCVHWPGDEVELEGESGLTLAVTYTEGCDPKRSGGLGDFYSDGFRENAGHQIVFGDWVLPDFD</sequence>
<dbReference type="SUPFAM" id="SSF81383">
    <property type="entry name" value="F-box domain"/>
    <property type="match status" value="1"/>
</dbReference>
<accession>A0AAD6Z3V2</accession>
<dbReference type="InterPro" id="IPR001810">
    <property type="entry name" value="F-box_dom"/>
</dbReference>
<proteinExistence type="predicted"/>